<comment type="subcellular location">
    <subcellularLocation>
        <location evidence="1">Nucleus</location>
    </subcellularLocation>
</comment>
<sequence>MVEFENKQKRIGIHSHIQDINNLVNINAQDSCKKALIQIKSLLTFNKSNQIFIIKGAPGTGKTILAQEIFQNDFLINSISASEVNSLKINYSEFITQEMRRSIRLRIKEVLKVIEGEVTSLTSSKIGLKTLDMESIFEIGDKMQRQIEMEKIVVGDVIRIIKERGKIIKLGITSSKIDPDLLGDLNSVSCPEGELFKTIEEVQNLSLHDIDCLNNRTHGYLNLYNGETGEIFQEVRNEVNEKIKKWILEGKVVMERGILIIDNVHVLSDEILSLINKSAEMNISPMILLIDNSVDNRVINFINTALVIKIDEMGKEDFKNILISRISFLAVNLETEALDFLVSLAVSHGINYAINILDICVFKERDENALSFGLADFQKMSKLFLPFEKLF</sequence>
<keyword evidence="1" id="KW-0804">Transcription</keyword>
<keyword evidence="1" id="KW-0539">Nucleus</keyword>
<organism evidence="3 4">
    <name type="scientific">Vairimorpha necatrix</name>
    <dbReference type="NCBI Taxonomy" id="6039"/>
    <lineage>
        <taxon>Eukaryota</taxon>
        <taxon>Fungi</taxon>
        <taxon>Fungi incertae sedis</taxon>
        <taxon>Microsporidia</taxon>
        <taxon>Nosematidae</taxon>
        <taxon>Vairimorpha</taxon>
    </lineage>
</organism>
<dbReference type="InterPro" id="IPR027238">
    <property type="entry name" value="RuvB-like"/>
</dbReference>
<dbReference type="EC" id="3.6.4.12" evidence="1"/>
<dbReference type="GO" id="GO:0005524">
    <property type="term" value="F:ATP binding"/>
    <property type="evidence" value="ECO:0007669"/>
    <property type="project" value="UniProtKB-KW"/>
</dbReference>
<dbReference type="InterPro" id="IPR010339">
    <property type="entry name" value="TIP49_P-loop"/>
</dbReference>
<dbReference type="AlphaFoldDB" id="A0AAX4J8T9"/>
<keyword evidence="1" id="KW-0227">DNA damage</keyword>
<dbReference type="RefSeq" id="XP_065328468.1">
    <property type="nucleotide sequence ID" value="XM_065472396.1"/>
</dbReference>
<evidence type="ECO:0000313" key="3">
    <source>
        <dbReference type="EMBL" id="WUR02323.1"/>
    </source>
</evidence>
<dbReference type="Gene3D" id="3.40.50.300">
    <property type="entry name" value="P-loop containing nucleotide triphosphate hydrolases"/>
    <property type="match status" value="2"/>
</dbReference>
<dbReference type="Pfam" id="PF06068">
    <property type="entry name" value="TIP49"/>
    <property type="match status" value="1"/>
</dbReference>
<proteinExistence type="inferred from homology"/>
<accession>A0AAX4J8T9</accession>
<gene>
    <name evidence="3" type="ORF">VNE69_01261</name>
</gene>
<keyword evidence="1" id="KW-0067">ATP-binding</keyword>
<comment type="similarity">
    <text evidence="1">Belongs to the RuvB family.</text>
</comment>
<name>A0AAX4J8T9_9MICR</name>
<keyword evidence="1" id="KW-0805">Transcription regulation</keyword>
<keyword evidence="1" id="KW-0547">Nucleotide-binding</keyword>
<feature type="domain" description="TIP49 P-loop" evidence="2">
    <location>
        <begin position="26"/>
        <end position="293"/>
    </location>
</feature>
<dbReference type="InterPro" id="IPR027417">
    <property type="entry name" value="P-loop_NTPase"/>
</dbReference>
<dbReference type="Gene3D" id="1.10.8.60">
    <property type="match status" value="1"/>
</dbReference>
<dbReference type="GO" id="GO:0016787">
    <property type="term" value="F:hydrolase activity"/>
    <property type="evidence" value="ECO:0007669"/>
    <property type="project" value="UniProtKB-KW"/>
</dbReference>
<comment type="function">
    <text evidence="1">DNA helicase participates in several chromatin remodeling complexes, including the SWR1 and the INO80 complexes.</text>
</comment>
<dbReference type="GO" id="GO:0006325">
    <property type="term" value="P:chromatin organization"/>
    <property type="evidence" value="ECO:0007669"/>
    <property type="project" value="UniProtKB-KW"/>
</dbReference>
<evidence type="ECO:0000259" key="2">
    <source>
        <dbReference type="Pfam" id="PF06068"/>
    </source>
</evidence>
<dbReference type="KEGG" id="vnx:VNE69_01261"/>
<dbReference type="GO" id="GO:0003678">
    <property type="term" value="F:DNA helicase activity"/>
    <property type="evidence" value="ECO:0007669"/>
    <property type="project" value="UniProtKB-EC"/>
</dbReference>
<dbReference type="GO" id="GO:0005634">
    <property type="term" value="C:nucleus"/>
    <property type="evidence" value="ECO:0007669"/>
    <property type="project" value="UniProtKB-SubCell"/>
</dbReference>
<dbReference type="InterPro" id="IPR012340">
    <property type="entry name" value="NA-bd_OB-fold"/>
</dbReference>
<keyword evidence="1" id="KW-0378">Hydrolase</keyword>
<dbReference type="GeneID" id="90540125"/>
<keyword evidence="1 3" id="KW-0347">Helicase</keyword>
<dbReference type="PANTHER" id="PTHR11093">
    <property type="entry name" value="RUVB-RELATED REPTIN AND PONTIN"/>
    <property type="match status" value="1"/>
</dbReference>
<evidence type="ECO:0000313" key="4">
    <source>
        <dbReference type="Proteomes" id="UP001334084"/>
    </source>
</evidence>
<keyword evidence="1" id="KW-0234">DNA repair</keyword>
<dbReference type="SUPFAM" id="SSF50249">
    <property type="entry name" value="Nucleic acid-binding proteins"/>
    <property type="match status" value="1"/>
</dbReference>
<comment type="catalytic activity">
    <reaction evidence="1">
        <text>ATP + H2O = ADP + phosphate + H(+)</text>
        <dbReference type="Rhea" id="RHEA:13065"/>
        <dbReference type="ChEBI" id="CHEBI:15377"/>
        <dbReference type="ChEBI" id="CHEBI:15378"/>
        <dbReference type="ChEBI" id="CHEBI:30616"/>
        <dbReference type="ChEBI" id="CHEBI:43474"/>
        <dbReference type="ChEBI" id="CHEBI:456216"/>
        <dbReference type="EC" id="3.6.4.12"/>
    </reaction>
</comment>
<dbReference type="Proteomes" id="UP001334084">
    <property type="component" value="Chromosome 1"/>
</dbReference>
<evidence type="ECO:0000256" key="1">
    <source>
        <dbReference type="RuleBase" id="RU363048"/>
    </source>
</evidence>
<keyword evidence="4" id="KW-1185">Reference proteome</keyword>
<keyword evidence="1" id="KW-0156">Chromatin regulator</keyword>
<dbReference type="SUPFAM" id="SSF52540">
    <property type="entry name" value="P-loop containing nucleoside triphosphate hydrolases"/>
    <property type="match status" value="1"/>
</dbReference>
<reference evidence="3" key="1">
    <citation type="journal article" date="2024" name="BMC Genomics">
        <title>Functional annotation of a divergent genome using sequence and structure-based similarity.</title>
        <authorList>
            <person name="Svedberg D."/>
            <person name="Winiger R.R."/>
            <person name="Berg A."/>
            <person name="Sharma H."/>
            <person name="Tellgren-Roth C."/>
            <person name="Debrunner-Vossbrinck B.A."/>
            <person name="Vossbrinck C.R."/>
            <person name="Barandun J."/>
        </authorList>
    </citation>
    <scope>NUCLEOTIDE SEQUENCE</scope>
    <source>
        <strain evidence="3">Illinois isolate</strain>
    </source>
</reference>
<dbReference type="EMBL" id="CP142726">
    <property type="protein sequence ID" value="WUR02323.1"/>
    <property type="molecule type" value="Genomic_DNA"/>
</dbReference>
<protein>
    <recommendedName>
        <fullName evidence="1">RuvB-like helicase</fullName>
        <ecNumber evidence="1">3.6.4.12</ecNumber>
    </recommendedName>
</protein>
<dbReference type="GO" id="GO:0006281">
    <property type="term" value="P:DNA repair"/>
    <property type="evidence" value="ECO:0007669"/>
    <property type="project" value="UniProtKB-KW"/>
</dbReference>